<evidence type="ECO:0000313" key="2">
    <source>
        <dbReference type="EMBL" id="BBJ53771.1"/>
    </source>
</evidence>
<feature type="region of interest" description="Disordered" evidence="1">
    <location>
        <begin position="29"/>
        <end position="116"/>
    </location>
</feature>
<accession>A0A499VVR6</accession>
<sequence>MNASHSYFWPPWTELPLDGVWTHTRLPSREGGFLRREGELSPTPAGGPRAGLLPGEYSGRRRSAQREGAPGPGNPRCGGGAGQEGVRAAASNRVTSSEQIVSAAPTVASASRSAGV</sequence>
<evidence type="ECO:0000256" key="1">
    <source>
        <dbReference type="SAM" id="MobiDB-lite"/>
    </source>
</evidence>
<feature type="compositionally biased region" description="Low complexity" evidence="1">
    <location>
        <begin position="42"/>
        <end position="55"/>
    </location>
</feature>
<organism evidence="2">
    <name type="scientific">Streptomyces avermitilis</name>
    <dbReference type="NCBI Taxonomy" id="33903"/>
    <lineage>
        <taxon>Bacteria</taxon>
        <taxon>Bacillati</taxon>
        <taxon>Actinomycetota</taxon>
        <taxon>Actinomycetes</taxon>
        <taxon>Kitasatosporales</taxon>
        <taxon>Streptomycetaceae</taxon>
        <taxon>Streptomyces</taxon>
    </lineage>
</organism>
<dbReference type="EMBL" id="AP019621">
    <property type="protein sequence ID" value="BBJ53771.1"/>
    <property type="molecule type" value="Genomic_DNA"/>
</dbReference>
<protein>
    <submittedName>
        <fullName evidence="2">Uncharacterized protein</fullName>
    </submittedName>
</protein>
<gene>
    <name evidence="2" type="ORF">SAVMC3_64000</name>
</gene>
<dbReference type="AlphaFoldDB" id="A0A499VVR6"/>
<proteinExistence type="predicted"/>
<name>A0A499VVR6_STRAX</name>
<reference evidence="2" key="1">
    <citation type="submission" date="2019-04" db="EMBL/GenBank/DDBJ databases">
        <title>Draft genome sequences of Streptomyces avermitilis MC3.</title>
        <authorList>
            <person name="Komaki H."/>
            <person name="Tamura T."/>
            <person name="Hosoyama A."/>
        </authorList>
    </citation>
    <scope>NUCLEOTIDE SEQUENCE</scope>
    <source>
        <strain evidence="2">MC3</strain>
    </source>
</reference>